<evidence type="ECO:0000313" key="2">
    <source>
        <dbReference type="Proteomes" id="UP000235145"/>
    </source>
</evidence>
<dbReference type="Proteomes" id="UP000235145">
    <property type="component" value="Unassembled WGS sequence"/>
</dbReference>
<proteinExistence type="predicted"/>
<protein>
    <submittedName>
        <fullName evidence="1">Uncharacterized protein</fullName>
    </submittedName>
</protein>
<comment type="caution">
    <text evidence="1">The sequence shown here is derived from an EMBL/GenBank/DDBJ whole genome shotgun (WGS) entry which is preliminary data.</text>
</comment>
<dbReference type="AlphaFoldDB" id="A0A9R1WQB4"/>
<accession>A0A9R1WQB4</accession>
<dbReference type="EMBL" id="NBSK02000001">
    <property type="protein sequence ID" value="KAJ0227778.1"/>
    <property type="molecule type" value="Genomic_DNA"/>
</dbReference>
<reference evidence="1 2" key="1">
    <citation type="journal article" date="2017" name="Nat. Commun.">
        <title>Genome assembly with in vitro proximity ligation data and whole-genome triplication in lettuce.</title>
        <authorList>
            <person name="Reyes-Chin-Wo S."/>
            <person name="Wang Z."/>
            <person name="Yang X."/>
            <person name="Kozik A."/>
            <person name="Arikit S."/>
            <person name="Song C."/>
            <person name="Xia L."/>
            <person name="Froenicke L."/>
            <person name="Lavelle D.O."/>
            <person name="Truco M.J."/>
            <person name="Xia R."/>
            <person name="Zhu S."/>
            <person name="Xu C."/>
            <person name="Xu H."/>
            <person name="Xu X."/>
            <person name="Cox K."/>
            <person name="Korf I."/>
            <person name="Meyers B.C."/>
            <person name="Michelmore R.W."/>
        </authorList>
    </citation>
    <scope>NUCLEOTIDE SEQUENCE [LARGE SCALE GENOMIC DNA]</scope>
    <source>
        <strain evidence="2">cv. Salinas</strain>
        <tissue evidence="1">Seedlings</tissue>
    </source>
</reference>
<organism evidence="1 2">
    <name type="scientific">Lactuca sativa</name>
    <name type="common">Garden lettuce</name>
    <dbReference type="NCBI Taxonomy" id="4236"/>
    <lineage>
        <taxon>Eukaryota</taxon>
        <taxon>Viridiplantae</taxon>
        <taxon>Streptophyta</taxon>
        <taxon>Embryophyta</taxon>
        <taxon>Tracheophyta</taxon>
        <taxon>Spermatophyta</taxon>
        <taxon>Magnoliopsida</taxon>
        <taxon>eudicotyledons</taxon>
        <taxon>Gunneridae</taxon>
        <taxon>Pentapetalae</taxon>
        <taxon>asterids</taxon>
        <taxon>campanulids</taxon>
        <taxon>Asterales</taxon>
        <taxon>Asteraceae</taxon>
        <taxon>Cichorioideae</taxon>
        <taxon>Cichorieae</taxon>
        <taxon>Lactucinae</taxon>
        <taxon>Lactuca</taxon>
    </lineage>
</organism>
<keyword evidence="2" id="KW-1185">Reference proteome</keyword>
<name>A0A9R1WQB4_LACSA</name>
<sequence length="173" mass="20371">MTTSLSVFLVFFPVLRQKHIYLIVINLKKPDFEVINNSADDADFDDKYGSYLKEINHVKANEMADKNLIPVRLIMKWRTVYNKMDCVILEKNVLNGNVVFQNKVFLKKKSVKKLRMKYAATILTSEINTKCDDMLKVAYEYQKVDPKICFKHSYHAQWNIETSTDYMLFICNH</sequence>
<evidence type="ECO:0000313" key="1">
    <source>
        <dbReference type="EMBL" id="KAJ0227778.1"/>
    </source>
</evidence>
<gene>
    <name evidence="1" type="ORF">LSAT_V11C100009680</name>
</gene>
<dbReference type="Gene3D" id="3.40.395.10">
    <property type="entry name" value="Adenoviral Proteinase, Chain A"/>
    <property type="match status" value="1"/>
</dbReference>